<keyword evidence="10" id="KW-1185">Reference proteome</keyword>
<evidence type="ECO:0000256" key="6">
    <source>
        <dbReference type="PROSITE-ProRule" id="PRU00460"/>
    </source>
</evidence>
<dbReference type="Gene3D" id="2.10.25.10">
    <property type="entry name" value="Laminin"/>
    <property type="match status" value="3"/>
</dbReference>
<feature type="domain" description="Laminin N-terminal" evidence="8">
    <location>
        <begin position="30"/>
        <end position="277"/>
    </location>
</feature>
<dbReference type="PANTHER" id="PTHR10574:SF27">
    <property type="entry name" value="NETRIN-G2"/>
    <property type="match status" value="1"/>
</dbReference>
<dbReference type="PROSITE" id="PS51117">
    <property type="entry name" value="LAMININ_NTER"/>
    <property type="match status" value="1"/>
</dbReference>
<dbReference type="InterPro" id="IPR050440">
    <property type="entry name" value="Laminin/Netrin_ECM"/>
</dbReference>
<evidence type="ECO:0000313" key="9">
    <source>
        <dbReference type="Ensembl" id="ENSNMLP00000029508.1"/>
    </source>
</evidence>
<dbReference type="AlphaFoldDB" id="A0A8C6TYU5"/>
<dbReference type="GO" id="GO:0009887">
    <property type="term" value="P:animal organ morphogenesis"/>
    <property type="evidence" value="ECO:0007669"/>
    <property type="project" value="TreeGrafter"/>
</dbReference>
<comment type="caution">
    <text evidence="6">Lacks conserved residue(s) required for the propagation of feature annotation.</text>
</comment>
<protein>
    <submittedName>
        <fullName evidence="9">Netrin g2a</fullName>
    </submittedName>
</protein>
<dbReference type="FunFam" id="2.60.120.260:FF:000005">
    <property type="entry name" value="Netrin G1"/>
    <property type="match status" value="1"/>
</dbReference>
<accession>A0A8C6TYU5</accession>
<dbReference type="GO" id="GO:0007409">
    <property type="term" value="P:axonogenesis"/>
    <property type="evidence" value="ECO:0007669"/>
    <property type="project" value="TreeGrafter"/>
</dbReference>
<dbReference type="PROSITE" id="PS01248">
    <property type="entry name" value="EGF_LAM_1"/>
    <property type="match status" value="2"/>
</dbReference>
<feature type="disulfide bond" evidence="6">
    <location>
        <begin position="398"/>
        <end position="410"/>
    </location>
</feature>
<evidence type="ECO:0000256" key="5">
    <source>
        <dbReference type="ARBA" id="ARBA00023292"/>
    </source>
</evidence>
<dbReference type="InterPro" id="IPR002049">
    <property type="entry name" value="LE_dom"/>
</dbReference>
<keyword evidence="2" id="KW-0677">Repeat</keyword>
<dbReference type="Pfam" id="PF24973">
    <property type="entry name" value="EGF_LMN_ATRN"/>
    <property type="match status" value="1"/>
</dbReference>
<feature type="domain" description="Laminin EGF-like" evidence="7">
    <location>
        <begin position="398"/>
        <end position="443"/>
    </location>
</feature>
<evidence type="ECO:0000313" key="10">
    <source>
        <dbReference type="Proteomes" id="UP000694523"/>
    </source>
</evidence>
<reference evidence="9" key="2">
    <citation type="submission" date="2025-09" db="UniProtKB">
        <authorList>
            <consortium name="Ensembl"/>
        </authorList>
    </citation>
    <scope>IDENTIFICATION</scope>
</reference>
<dbReference type="GO" id="GO:0005604">
    <property type="term" value="C:basement membrane"/>
    <property type="evidence" value="ECO:0007669"/>
    <property type="project" value="UniProtKB-ARBA"/>
</dbReference>
<proteinExistence type="predicted"/>
<reference evidence="9" key="1">
    <citation type="submission" date="2025-08" db="UniProtKB">
        <authorList>
            <consortium name="Ensembl"/>
        </authorList>
    </citation>
    <scope>IDENTIFICATION</scope>
</reference>
<organism evidence="9 10">
    <name type="scientific">Neogobius melanostomus</name>
    <name type="common">round goby</name>
    <dbReference type="NCBI Taxonomy" id="47308"/>
    <lineage>
        <taxon>Eukaryota</taxon>
        <taxon>Metazoa</taxon>
        <taxon>Chordata</taxon>
        <taxon>Craniata</taxon>
        <taxon>Vertebrata</taxon>
        <taxon>Euteleostomi</taxon>
        <taxon>Actinopterygii</taxon>
        <taxon>Neopterygii</taxon>
        <taxon>Teleostei</taxon>
        <taxon>Neoteleostei</taxon>
        <taxon>Acanthomorphata</taxon>
        <taxon>Gobiaria</taxon>
        <taxon>Gobiiformes</taxon>
        <taxon>Gobioidei</taxon>
        <taxon>Gobiidae</taxon>
        <taxon>Benthophilinae</taxon>
        <taxon>Neogobiini</taxon>
        <taxon>Neogobius</taxon>
    </lineage>
</organism>
<feature type="disulfide bond" evidence="6">
    <location>
        <begin position="418"/>
        <end position="427"/>
    </location>
</feature>
<dbReference type="Pfam" id="PF00055">
    <property type="entry name" value="Laminin_N"/>
    <property type="match status" value="1"/>
</dbReference>
<evidence type="ECO:0000256" key="2">
    <source>
        <dbReference type="ARBA" id="ARBA00022737"/>
    </source>
</evidence>
<dbReference type="FunFam" id="2.10.25.10:FF:001161">
    <property type="entry name" value="Netrin-G2"/>
    <property type="match status" value="1"/>
</dbReference>
<keyword evidence="5 6" id="KW-0424">Laminin EGF-like domain</keyword>
<evidence type="ECO:0000256" key="1">
    <source>
        <dbReference type="ARBA" id="ARBA00022729"/>
    </source>
</evidence>
<dbReference type="SUPFAM" id="SSF57196">
    <property type="entry name" value="EGF/Laminin"/>
    <property type="match status" value="2"/>
</dbReference>
<sequence length="517" mass="58237">MSICSNHVAVQVLWSYHYVLRSSESGPWTEFGPCEPQSRNMKELMKIRVEPPGITCGDPPERFCSLDNPYLCSDECDASSPDLSHPPQLMGDRERGGLVSYWQTVTWSRFPEPLLANVTLSWNKTLEATDDIVVTFESGRPSALVLDKSLDRGRTWQPYQFYADDCLETFGMFPKKVSDLSPSNLTRVICTEQYSQWEEKRVVFEVRSRLSVLAGPKLLNMDALWTRLDSSPGLRDFFSFTDLRMRLLRPALGGTYVQRENLRQYYYAISNIDVPARCKCNLHAASCSLLDGALVCDCDHASSGPDCDVCKPGFTKRDWRPGSYLPLPQGSANICECCLLSCECNEHSNRCSFIDFLQVVTCVSCKHNTRGTNCHLCRQGFYRKPSVPLSSVDACTECQCDSVGSLSAVCSQSGLCPCKSGATGRRCDSCLRGFNRRETGCTGEKGWDVQKYLPPEVILCCNYRCKSVGVCLYQSCTSRDWNFCTFFFQNSSSSVRLDGEHFVNHSFQIFPQILNWI</sequence>
<dbReference type="PROSITE" id="PS50027">
    <property type="entry name" value="EGF_LAM_2"/>
    <property type="match status" value="1"/>
</dbReference>
<evidence type="ECO:0000256" key="4">
    <source>
        <dbReference type="ARBA" id="ARBA00023180"/>
    </source>
</evidence>
<dbReference type="InterPro" id="IPR056863">
    <property type="entry name" value="LMN_ATRN_NET-like_EGF"/>
</dbReference>
<keyword evidence="3 6" id="KW-1015">Disulfide bond</keyword>
<dbReference type="InterPro" id="IPR008211">
    <property type="entry name" value="Laminin_N"/>
</dbReference>
<evidence type="ECO:0000256" key="3">
    <source>
        <dbReference type="ARBA" id="ARBA00023157"/>
    </source>
</evidence>
<dbReference type="SMART" id="SM00136">
    <property type="entry name" value="LamNT"/>
    <property type="match status" value="1"/>
</dbReference>
<dbReference type="SMART" id="SM00180">
    <property type="entry name" value="EGF_Lam"/>
    <property type="match status" value="3"/>
</dbReference>
<keyword evidence="1" id="KW-0732">Signal</keyword>
<dbReference type="CDD" id="cd00055">
    <property type="entry name" value="EGF_Lam"/>
    <property type="match status" value="2"/>
</dbReference>
<dbReference type="Pfam" id="PF00053">
    <property type="entry name" value="EGF_laminin"/>
    <property type="match status" value="2"/>
</dbReference>
<keyword evidence="4" id="KW-0325">Glycoprotein</keyword>
<dbReference type="Gene3D" id="2.60.120.260">
    <property type="entry name" value="Galactose-binding domain-like"/>
    <property type="match status" value="1"/>
</dbReference>
<evidence type="ECO:0000259" key="7">
    <source>
        <dbReference type="PROSITE" id="PS50027"/>
    </source>
</evidence>
<dbReference type="GO" id="GO:0009888">
    <property type="term" value="P:tissue development"/>
    <property type="evidence" value="ECO:0007669"/>
    <property type="project" value="TreeGrafter"/>
</dbReference>
<dbReference type="Proteomes" id="UP000694523">
    <property type="component" value="Unplaced"/>
</dbReference>
<dbReference type="FunFam" id="2.10.25.10:FF:000188">
    <property type="entry name" value="Laminin subunit gamma 2"/>
    <property type="match status" value="1"/>
</dbReference>
<dbReference type="Ensembl" id="ENSNMLT00000032902.1">
    <property type="protein sequence ID" value="ENSNMLP00000029508.1"/>
    <property type="gene ID" value="ENSNMLG00000018650.1"/>
</dbReference>
<dbReference type="PANTHER" id="PTHR10574">
    <property type="entry name" value="NETRIN/LAMININ-RELATED"/>
    <property type="match status" value="1"/>
</dbReference>
<evidence type="ECO:0000259" key="8">
    <source>
        <dbReference type="PROSITE" id="PS51117"/>
    </source>
</evidence>
<name>A0A8C6TYU5_9GOBI</name>